<feature type="region of interest" description="Disordered" evidence="2">
    <location>
        <begin position="810"/>
        <end position="864"/>
    </location>
</feature>
<dbReference type="Pfam" id="PF24883">
    <property type="entry name" value="NPHP3_N"/>
    <property type="match status" value="1"/>
</dbReference>
<dbReference type="PROSITE" id="PS50088">
    <property type="entry name" value="ANK_REPEAT"/>
    <property type="match status" value="1"/>
</dbReference>
<dbReference type="PROSITE" id="PS50297">
    <property type="entry name" value="ANK_REP_REGION"/>
    <property type="match status" value="1"/>
</dbReference>
<proteinExistence type="predicted"/>
<organism evidence="4 5">
    <name type="scientific">Fusarium fujikuroi</name>
    <name type="common">Bakanae and foot rot disease fungus</name>
    <name type="synonym">Gibberella fujikuroi</name>
    <dbReference type="NCBI Taxonomy" id="5127"/>
    <lineage>
        <taxon>Eukaryota</taxon>
        <taxon>Fungi</taxon>
        <taxon>Dikarya</taxon>
        <taxon>Ascomycota</taxon>
        <taxon>Pezizomycotina</taxon>
        <taxon>Sordariomycetes</taxon>
        <taxon>Hypocreomycetidae</taxon>
        <taxon>Hypocreales</taxon>
        <taxon>Nectriaceae</taxon>
        <taxon>Fusarium</taxon>
        <taxon>Fusarium fujikuroi species complex</taxon>
    </lineage>
</organism>
<dbReference type="Proteomes" id="UP000760494">
    <property type="component" value="Unassembled WGS sequence"/>
</dbReference>
<evidence type="ECO:0000256" key="1">
    <source>
        <dbReference type="ARBA" id="ARBA00022737"/>
    </source>
</evidence>
<dbReference type="PANTHER" id="PTHR10039:SF5">
    <property type="entry name" value="NACHT DOMAIN-CONTAINING PROTEIN"/>
    <property type="match status" value="1"/>
</dbReference>
<comment type="caution">
    <text evidence="4">The sequence shown here is derived from an EMBL/GenBank/DDBJ whole genome shotgun (WGS) entry which is preliminary data.</text>
</comment>
<dbReference type="InterPro" id="IPR002110">
    <property type="entry name" value="Ankyrin_rpt"/>
</dbReference>
<dbReference type="SUPFAM" id="SSF48403">
    <property type="entry name" value="Ankyrin repeat"/>
    <property type="match status" value="1"/>
</dbReference>
<evidence type="ECO:0000313" key="4">
    <source>
        <dbReference type="EMBL" id="VTT76342.1"/>
    </source>
</evidence>
<evidence type="ECO:0000313" key="5">
    <source>
        <dbReference type="Proteomes" id="UP000760494"/>
    </source>
</evidence>
<keyword evidence="1" id="KW-0677">Repeat</keyword>
<name>A0A2H3SNF2_FUSFU</name>
<dbReference type="InterPro" id="IPR027417">
    <property type="entry name" value="P-loop_NTPase"/>
</dbReference>
<accession>A0A2H3SNF2</accession>
<gene>
    <name evidence="4" type="ORF">C2S_10338</name>
</gene>
<evidence type="ECO:0000259" key="3">
    <source>
        <dbReference type="Pfam" id="PF24883"/>
    </source>
</evidence>
<dbReference type="AlphaFoldDB" id="A0A2H3SNF2"/>
<dbReference type="InterPro" id="IPR036770">
    <property type="entry name" value="Ankyrin_rpt-contain_sf"/>
</dbReference>
<feature type="region of interest" description="Disordered" evidence="2">
    <location>
        <begin position="1176"/>
        <end position="1229"/>
    </location>
</feature>
<dbReference type="SMART" id="SM00248">
    <property type="entry name" value="ANK"/>
    <property type="match status" value="4"/>
</dbReference>
<dbReference type="EMBL" id="CABFJX010000383">
    <property type="protein sequence ID" value="VTT76342.1"/>
    <property type="molecule type" value="Genomic_DNA"/>
</dbReference>
<dbReference type="Pfam" id="PF12796">
    <property type="entry name" value="Ank_2"/>
    <property type="match status" value="1"/>
</dbReference>
<feature type="compositionally biased region" description="Polar residues" evidence="2">
    <location>
        <begin position="1180"/>
        <end position="1199"/>
    </location>
</feature>
<sequence length="1229" mass="137512">METVASVKRLLQSFNSILWSRLGFRPVSFFEELNTPGTPDMFGPIVNSEDVRVEGQKHIGLHADHWNTWNFSDPLSSTYKAMSTVLQSFYHSLQVIKSNNSFHYMDPVITGLLQSLHVNNTERLSVAMKGTCSWIFDHHAFKSWIDQPSGLLWLQGKPGSGKSTLLRYIYQSVKFRQPTSLLFFQFSYSSHNSLNAMLRSLIFQLLVTSPSYQLNGIRDTYAIRTEMHGDYGTDWHWSDPELASYLQKSFLQATQDNSHFVVFLDALDEATEELSVISVILDILTIPSIRICTSSRSSPEFPDIDAHTIVLEDVNTADITYYAESIVSSAKGKDSNIQRDLVQNLIAASDGIFLYVHLVLSNLEIWMDKSGPQKQDRLGHTDFPERLEDLYSLIISHIKSNERSKDIVRHLFQWVAFATRPLTVPELMNAMSFEKVEGYDLCLHSYQTFHEPIDYCSCYTAITSDFRGLITVQTTLTAPKQSVVGFVHQSVFDFLMEYESMAFQPDTLELWGHEALARSCCQIILSEVSSRHKSNAASLSDTRQISSYALGSWMSHLKKALELGPSCSDLLLELSQKHCLEGSLVLEESSAARDRFTPRSTQKYSIDMIWETKEWEASSPLLLICAVGHVDSCQRYISLGGSYNDRDSLYGISCLGWAAANGHVEIVKLLIERGAPVDYSPNDTSPLQLAVQCGKRKVVQQLLKAGPGMSCELTTATQSALSRAASLGRASMVNLLVSYGANALTPDEFGWSSLHHAIAAGKRATLARLLSTIPKVSFERLKDLPPRNLPGWVRRVLLAFGLGLCCRGSGSCSSSTNTGPMDSRKSGKRGSQGSKKRGRDMIEDMDESDQQSMAPPPQKQPRHPFELRFACPYNKRCPNRFGGACSNFGFPDMHRLKEHLFRRHFLGCDKKTRCGRCKAILPETEIQDHLILAVACEPLRVAMNYEDGFDTNQSDTLKSLKPKQFETPVHHWEKTFNTVFPDWTTDLPSPYHETTETECRIRVAARLRSEEFRQEVWRNPSNMGREVFEQLANLLDPWPRASTRPGSQTPTIPEELRIRPGVIQEHISTEMNTSVGVALPMEPQEGTASSDALASAPVLNSSAQIYRPIPPHFLFPQHVSDTLSLSLFSGTGSLNSFDPGHESMYGDTDANDASMSSWDCSFANAQMGQTSNDPLGFTLNAPTPASIPNSSRSENQLNRNPDIAFSGDTQPAEYEDATNTFWIPSRRAD</sequence>
<dbReference type="SUPFAM" id="SSF52540">
    <property type="entry name" value="P-loop containing nucleoside triphosphate hydrolases"/>
    <property type="match status" value="1"/>
</dbReference>
<dbReference type="PANTHER" id="PTHR10039">
    <property type="entry name" value="AMELOGENIN"/>
    <property type="match status" value="1"/>
</dbReference>
<feature type="domain" description="Nephrocystin 3-like N-terminal" evidence="3">
    <location>
        <begin position="130"/>
        <end position="296"/>
    </location>
</feature>
<evidence type="ECO:0000256" key="2">
    <source>
        <dbReference type="SAM" id="MobiDB-lite"/>
    </source>
</evidence>
<dbReference type="Gene3D" id="3.40.50.300">
    <property type="entry name" value="P-loop containing nucleotide triphosphate hydrolases"/>
    <property type="match status" value="1"/>
</dbReference>
<protein>
    <recommendedName>
        <fullName evidence="3">Nephrocystin 3-like N-terminal domain-containing protein</fullName>
    </recommendedName>
</protein>
<dbReference type="Gene3D" id="1.25.40.20">
    <property type="entry name" value="Ankyrin repeat-containing domain"/>
    <property type="match status" value="1"/>
</dbReference>
<reference evidence="4" key="1">
    <citation type="submission" date="2019-05" db="EMBL/GenBank/DDBJ databases">
        <authorList>
            <person name="Piombo E."/>
        </authorList>
    </citation>
    <scope>NUCLEOTIDE SEQUENCE</scope>
    <source>
        <strain evidence="4">C2S</strain>
    </source>
</reference>
<dbReference type="InterPro" id="IPR056884">
    <property type="entry name" value="NPHP3-like_N"/>
</dbReference>